<reference evidence="3 4" key="1">
    <citation type="submission" date="2020-08" db="EMBL/GenBank/DDBJ databases">
        <title>Genomic Encyclopedia of Type Strains, Phase IV (KMG-IV): sequencing the most valuable type-strain genomes for metagenomic binning, comparative biology and taxonomic classification.</title>
        <authorList>
            <person name="Goeker M."/>
        </authorList>
    </citation>
    <scope>NUCLEOTIDE SEQUENCE [LARGE SCALE GENOMIC DNA]</scope>
    <source>
        <strain evidence="3 4">DSM 40141</strain>
    </source>
</reference>
<comment type="caution">
    <text evidence="3">The sequence shown here is derived from an EMBL/GenBank/DDBJ whole genome shotgun (WGS) entry which is preliminary data.</text>
</comment>
<sequence length="462" mass="48558">MPRRHGYALLAALAAVVVLISSGIFALTGPAGRDGTARNGSATHTADKGGRSGSGGTGLRPAASAQWIGTWSASPVGPEPRSGKGLAGQSIRNVVHTSIGGTRARITLSNLFGNKPLHISHASIAVAAAAGAPAAEPGTMRPVTFRGRPTVVVPPGGQAVSDGTAIRVPYDGDLLVSVFSQSPSGSVTHHPFSRQTGYSAAGDHTEDVSGGAYKARTKSWRYLTRVDVLNPHAEGAVVLFGDSITDGISSSLDANRRWPDVLSDRLRAEPGAPRYGVLNQGISGNRLLNDHRGPSGLSRFQRDAVKQPGARTIVVLLGINDIIAPPNERDAKRITDGLRELVRQGHARQQRVIGSTLLPFGGHPTWTAELEAVRERVNTEIRAGRVFDAVIDFDRAVRDPYAPVRMLPAYDSGDHLHPSDEGYRRMGQWVDLGMLRAGDPGAAAGAAGFAGREGAVAAPVRF</sequence>
<dbReference type="InterPro" id="IPR013830">
    <property type="entry name" value="SGNH_hydro"/>
</dbReference>
<dbReference type="Proteomes" id="UP000540423">
    <property type="component" value="Unassembled WGS sequence"/>
</dbReference>
<evidence type="ECO:0000259" key="2">
    <source>
        <dbReference type="Pfam" id="PF13472"/>
    </source>
</evidence>
<accession>A0A7X0LPV6</accession>
<dbReference type="PANTHER" id="PTHR43784">
    <property type="entry name" value="GDSL-LIKE LIPASE/ACYLHYDROLASE, PUTATIVE (AFU_ORTHOLOGUE AFUA_2G00820)-RELATED"/>
    <property type="match status" value="1"/>
</dbReference>
<organism evidence="3 4">
    <name type="scientific">Streptomyces candidus</name>
    <dbReference type="NCBI Taxonomy" id="67283"/>
    <lineage>
        <taxon>Bacteria</taxon>
        <taxon>Bacillati</taxon>
        <taxon>Actinomycetota</taxon>
        <taxon>Actinomycetes</taxon>
        <taxon>Kitasatosporales</taxon>
        <taxon>Streptomycetaceae</taxon>
        <taxon>Streptomyces</taxon>
    </lineage>
</organism>
<protein>
    <submittedName>
        <fullName evidence="3">Lysophospholipase L1-like esterase</fullName>
    </submittedName>
</protein>
<dbReference type="AlphaFoldDB" id="A0A7X0LPV6"/>
<dbReference type="Pfam" id="PF13472">
    <property type="entry name" value="Lipase_GDSL_2"/>
    <property type="match status" value="1"/>
</dbReference>
<feature type="compositionally biased region" description="Polar residues" evidence="1">
    <location>
        <begin position="186"/>
        <end position="198"/>
    </location>
</feature>
<dbReference type="SUPFAM" id="SSF52266">
    <property type="entry name" value="SGNH hydrolase"/>
    <property type="match status" value="1"/>
</dbReference>
<feature type="domain" description="SGNH hydrolase-type esterase" evidence="2">
    <location>
        <begin position="239"/>
        <end position="425"/>
    </location>
</feature>
<proteinExistence type="predicted"/>
<keyword evidence="4" id="KW-1185">Reference proteome</keyword>
<gene>
    <name evidence="3" type="ORF">HNQ79_003408</name>
</gene>
<evidence type="ECO:0000313" key="4">
    <source>
        <dbReference type="Proteomes" id="UP000540423"/>
    </source>
</evidence>
<evidence type="ECO:0000256" key="1">
    <source>
        <dbReference type="SAM" id="MobiDB-lite"/>
    </source>
</evidence>
<dbReference type="RefSeq" id="WP_185031833.1">
    <property type="nucleotide sequence ID" value="NZ_BNBN01000001.1"/>
</dbReference>
<dbReference type="EMBL" id="JACHEM010000008">
    <property type="protein sequence ID" value="MBB6436933.1"/>
    <property type="molecule type" value="Genomic_DNA"/>
</dbReference>
<feature type="region of interest" description="Disordered" evidence="1">
    <location>
        <begin position="186"/>
        <end position="207"/>
    </location>
</feature>
<dbReference type="PANTHER" id="PTHR43784:SF2">
    <property type="entry name" value="GDSL-LIKE LIPASE_ACYLHYDROLASE, PUTATIVE (AFU_ORTHOLOGUE AFUA_2G00820)-RELATED"/>
    <property type="match status" value="1"/>
</dbReference>
<dbReference type="Gene3D" id="3.40.50.1110">
    <property type="entry name" value="SGNH hydrolase"/>
    <property type="match status" value="1"/>
</dbReference>
<feature type="region of interest" description="Disordered" evidence="1">
    <location>
        <begin position="31"/>
        <end position="61"/>
    </location>
</feature>
<dbReference type="CDD" id="cd01830">
    <property type="entry name" value="XynE_like"/>
    <property type="match status" value="1"/>
</dbReference>
<dbReference type="InterPro" id="IPR036514">
    <property type="entry name" value="SGNH_hydro_sf"/>
</dbReference>
<evidence type="ECO:0000313" key="3">
    <source>
        <dbReference type="EMBL" id="MBB6436933.1"/>
    </source>
</evidence>
<name>A0A7X0LPV6_9ACTN</name>
<dbReference type="InterPro" id="IPR053140">
    <property type="entry name" value="GDSL_Rv0518-like"/>
</dbReference>